<accession>A0A0F9J5E2</accession>
<dbReference type="InterPro" id="IPR013320">
    <property type="entry name" value="ConA-like_dom_sf"/>
</dbReference>
<proteinExistence type="predicted"/>
<dbReference type="EMBL" id="LAZR01017266">
    <property type="protein sequence ID" value="KKM01131.1"/>
    <property type="molecule type" value="Genomic_DNA"/>
</dbReference>
<organism evidence="1">
    <name type="scientific">marine sediment metagenome</name>
    <dbReference type="NCBI Taxonomy" id="412755"/>
    <lineage>
        <taxon>unclassified sequences</taxon>
        <taxon>metagenomes</taxon>
        <taxon>ecological metagenomes</taxon>
    </lineage>
</organism>
<name>A0A0F9J5E2_9ZZZZ</name>
<dbReference type="SUPFAM" id="SSF49899">
    <property type="entry name" value="Concanavalin A-like lectins/glucanases"/>
    <property type="match status" value="1"/>
</dbReference>
<evidence type="ECO:0000313" key="1">
    <source>
        <dbReference type="EMBL" id="KKM01131.1"/>
    </source>
</evidence>
<gene>
    <name evidence="1" type="ORF">LCGC14_1797510</name>
</gene>
<reference evidence="1" key="1">
    <citation type="journal article" date="2015" name="Nature">
        <title>Complex archaea that bridge the gap between prokaryotes and eukaryotes.</title>
        <authorList>
            <person name="Spang A."/>
            <person name="Saw J.H."/>
            <person name="Jorgensen S.L."/>
            <person name="Zaremba-Niedzwiedzka K."/>
            <person name="Martijn J."/>
            <person name="Lind A.E."/>
            <person name="van Eijk R."/>
            <person name="Schleper C."/>
            <person name="Guy L."/>
            <person name="Ettema T.J."/>
        </authorList>
    </citation>
    <scope>NUCLEOTIDE SEQUENCE</scope>
</reference>
<dbReference type="AlphaFoldDB" id="A0A0F9J5E2"/>
<sequence>MCAYPFLHHSTWDDGVTDTEWDQSETDTSNIMDAPHYKELARGGFAPWQGGHCLRMVLNGTAVSDVQEDTDFDTTTGNTIHIWFTVLIGADLSISDGDEIILFALQSSGSANDVVFGVDRSGSQYRLFAGETGATNTLNITRSNSRWYQIELTAVINAGAGTLDWYVDGNLIGGQMTGITHASIIQGLVGAISGTAANNAGTILIGGLIADDARIFPRERFPNETFWVTRDQTAWVGPCTLDAASVSGTSTNAVMTILDTDIFTSTGTSFSREPVVYVRNITANDQSPGFNTPVVFKKGAYVQLTGTNPQAWVSIKRPSDVVQSNARYISRGRGRKQYR</sequence>
<dbReference type="Gene3D" id="2.60.120.200">
    <property type="match status" value="1"/>
</dbReference>
<comment type="caution">
    <text evidence="1">The sequence shown here is derived from an EMBL/GenBank/DDBJ whole genome shotgun (WGS) entry which is preliminary data.</text>
</comment>
<protein>
    <submittedName>
        <fullName evidence="1">Uncharacterized protein</fullName>
    </submittedName>
</protein>